<name>A0A840QGA6_9PSEU</name>
<accession>A0A840QGA6</accession>
<evidence type="ECO:0000256" key="1">
    <source>
        <dbReference type="SAM" id="MobiDB-lite"/>
    </source>
</evidence>
<keyword evidence="3" id="KW-1185">Reference proteome</keyword>
<gene>
    <name evidence="2" type="ORF">BJ970_006736</name>
</gene>
<comment type="caution">
    <text evidence="2">The sequence shown here is derived from an EMBL/GenBank/DDBJ whole genome shotgun (WGS) entry which is preliminary data.</text>
</comment>
<reference evidence="2 3" key="1">
    <citation type="submission" date="2020-08" db="EMBL/GenBank/DDBJ databases">
        <title>Sequencing the genomes of 1000 actinobacteria strains.</title>
        <authorList>
            <person name="Klenk H.-P."/>
        </authorList>
    </citation>
    <scope>NUCLEOTIDE SEQUENCE [LARGE SCALE GENOMIC DNA]</scope>
    <source>
        <strain evidence="2 3">DSM 45584</strain>
    </source>
</reference>
<feature type="compositionally biased region" description="Basic and acidic residues" evidence="1">
    <location>
        <begin position="1"/>
        <end position="23"/>
    </location>
</feature>
<evidence type="ECO:0000313" key="3">
    <source>
        <dbReference type="Proteomes" id="UP000584374"/>
    </source>
</evidence>
<evidence type="ECO:0000313" key="2">
    <source>
        <dbReference type="EMBL" id="MBB5159137.1"/>
    </source>
</evidence>
<proteinExistence type="predicted"/>
<protein>
    <submittedName>
        <fullName evidence="2">Uncharacterized protein</fullName>
    </submittedName>
</protein>
<dbReference type="RefSeq" id="WP_184731375.1">
    <property type="nucleotide sequence ID" value="NZ_JACHIW010000002.1"/>
</dbReference>
<dbReference type="Proteomes" id="UP000584374">
    <property type="component" value="Unassembled WGS sequence"/>
</dbReference>
<dbReference type="AlphaFoldDB" id="A0A840QGA6"/>
<dbReference type="EMBL" id="JACHIW010000002">
    <property type="protein sequence ID" value="MBB5159137.1"/>
    <property type="molecule type" value="Genomic_DNA"/>
</dbReference>
<sequence length="52" mass="6092">MNRLEVDSGARRLEPRARADNRFQDFPFPPRAVEISRVDEVRDALRGRQDPL</sequence>
<organism evidence="2 3">
    <name type="scientific">Saccharopolyspora phatthalungensis</name>
    <dbReference type="NCBI Taxonomy" id="664693"/>
    <lineage>
        <taxon>Bacteria</taxon>
        <taxon>Bacillati</taxon>
        <taxon>Actinomycetota</taxon>
        <taxon>Actinomycetes</taxon>
        <taxon>Pseudonocardiales</taxon>
        <taxon>Pseudonocardiaceae</taxon>
        <taxon>Saccharopolyspora</taxon>
    </lineage>
</organism>
<feature type="region of interest" description="Disordered" evidence="1">
    <location>
        <begin position="1"/>
        <end position="25"/>
    </location>
</feature>